<evidence type="ECO:0000313" key="5">
    <source>
        <dbReference type="Proteomes" id="UP000305067"/>
    </source>
</evidence>
<evidence type="ECO:0000259" key="3">
    <source>
        <dbReference type="PROSITE" id="PS50235"/>
    </source>
</evidence>
<dbReference type="InterPro" id="IPR028889">
    <property type="entry name" value="USP"/>
</dbReference>
<dbReference type="GO" id="GO:0005829">
    <property type="term" value="C:cytosol"/>
    <property type="evidence" value="ECO:0007669"/>
    <property type="project" value="TreeGrafter"/>
</dbReference>
<dbReference type="InterPro" id="IPR055335">
    <property type="entry name" value="Ucp6/RUP1"/>
</dbReference>
<dbReference type="Proteomes" id="UP000305067">
    <property type="component" value="Unassembled WGS sequence"/>
</dbReference>
<keyword evidence="5" id="KW-1185">Reference proteome</keyword>
<dbReference type="PROSITE" id="PS50235">
    <property type="entry name" value="USP_3"/>
    <property type="match status" value="1"/>
</dbReference>
<dbReference type="SMART" id="SM00726">
    <property type="entry name" value="UIM"/>
    <property type="match status" value="2"/>
</dbReference>
<feature type="region of interest" description="Disordered" evidence="2">
    <location>
        <begin position="59"/>
        <end position="84"/>
    </location>
</feature>
<dbReference type="Pfam" id="PF02809">
    <property type="entry name" value="UIM"/>
    <property type="match status" value="2"/>
</dbReference>
<dbReference type="PANTHER" id="PTHR39597:SF1">
    <property type="entry name" value="UBA DOMAIN-CONTAINING PROTEIN RUP1"/>
    <property type="match status" value="1"/>
</dbReference>
<dbReference type="GO" id="GO:0005634">
    <property type="term" value="C:nucleus"/>
    <property type="evidence" value="ECO:0007669"/>
    <property type="project" value="TreeGrafter"/>
</dbReference>
<dbReference type="SUPFAM" id="SSF54001">
    <property type="entry name" value="Cysteine proteinases"/>
    <property type="match status" value="1"/>
</dbReference>
<dbReference type="Gene3D" id="6.10.140.100">
    <property type="match status" value="1"/>
</dbReference>
<dbReference type="OrthoDB" id="443682at2759"/>
<dbReference type="InterPro" id="IPR003903">
    <property type="entry name" value="UIM_dom"/>
</dbReference>
<name>A0A5C3QPB8_9AGAR</name>
<accession>A0A5C3QPB8</accession>
<evidence type="ECO:0000256" key="2">
    <source>
        <dbReference type="SAM" id="MobiDB-lite"/>
    </source>
</evidence>
<reference evidence="4 5" key="1">
    <citation type="journal article" date="2019" name="Nat. Ecol. Evol.">
        <title>Megaphylogeny resolves global patterns of mushroom evolution.</title>
        <authorList>
            <person name="Varga T."/>
            <person name="Krizsan K."/>
            <person name="Foldi C."/>
            <person name="Dima B."/>
            <person name="Sanchez-Garcia M."/>
            <person name="Sanchez-Ramirez S."/>
            <person name="Szollosi G.J."/>
            <person name="Szarkandi J.G."/>
            <person name="Papp V."/>
            <person name="Albert L."/>
            <person name="Andreopoulos W."/>
            <person name="Angelini C."/>
            <person name="Antonin V."/>
            <person name="Barry K.W."/>
            <person name="Bougher N.L."/>
            <person name="Buchanan P."/>
            <person name="Buyck B."/>
            <person name="Bense V."/>
            <person name="Catcheside P."/>
            <person name="Chovatia M."/>
            <person name="Cooper J."/>
            <person name="Damon W."/>
            <person name="Desjardin D."/>
            <person name="Finy P."/>
            <person name="Geml J."/>
            <person name="Haridas S."/>
            <person name="Hughes K."/>
            <person name="Justo A."/>
            <person name="Karasinski D."/>
            <person name="Kautmanova I."/>
            <person name="Kiss B."/>
            <person name="Kocsube S."/>
            <person name="Kotiranta H."/>
            <person name="LaButti K.M."/>
            <person name="Lechner B.E."/>
            <person name="Liimatainen K."/>
            <person name="Lipzen A."/>
            <person name="Lukacs Z."/>
            <person name="Mihaltcheva S."/>
            <person name="Morgado L.N."/>
            <person name="Niskanen T."/>
            <person name="Noordeloos M.E."/>
            <person name="Ohm R.A."/>
            <person name="Ortiz-Santana B."/>
            <person name="Ovrebo C."/>
            <person name="Racz N."/>
            <person name="Riley R."/>
            <person name="Savchenko A."/>
            <person name="Shiryaev A."/>
            <person name="Soop K."/>
            <person name="Spirin V."/>
            <person name="Szebenyi C."/>
            <person name="Tomsovsky M."/>
            <person name="Tulloss R.E."/>
            <person name="Uehling J."/>
            <person name="Grigoriev I.V."/>
            <person name="Vagvolgyi C."/>
            <person name="Papp T."/>
            <person name="Martin F.M."/>
            <person name="Miettinen O."/>
            <person name="Hibbett D.S."/>
            <person name="Nagy L.G."/>
        </authorList>
    </citation>
    <scope>NUCLEOTIDE SEQUENCE [LARGE SCALE GENOMIC DNA]</scope>
    <source>
        <strain evidence="4 5">CBS 309.79</strain>
    </source>
</reference>
<gene>
    <name evidence="4" type="ORF">BDV98DRAFT_602339</name>
</gene>
<evidence type="ECO:0000256" key="1">
    <source>
        <dbReference type="SAM" id="Coils"/>
    </source>
</evidence>
<dbReference type="Pfam" id="PF14555">
    <property type="entry name" value="UBA_4"/>
    <property type="match status" value="1"/>
</dbReference>
<sequence>MTALDELPSTSQEDQDVDLMVSLSDGKLNEDQARGILRRFNGDINRAMNAIFEEGESAPHQAMEVDRRHNNTPGPSTSRQEMETRTQDIIDLTGSENNKEYSQDTEPLATGGFDQGDDDLARALKASLETTSEAAFQPSDRAPDPQWAMVPSNVEAGPAMTQDDQHLSRAIEASLSSSMEDMTNVEYDVVPDAEALRNDIRPVALRPVDPKLCYTGLVIQALYVIEEVRQAVASLKLSDNHASSDAGLSALQQLFARMDSCPDAVLSVEEVIKSITTPPWISLRERPGDVSVGFFETVARAIRVAMTAHGSNAKLFNIPYGRVEGNHQVNLEGEAYIVPVDSSSENLTVPNDLMSRLTNLQLFEKSMILELSQVVTFHVSPAIHPRPTDTKTRPSFTFPKTIYLDRFLDENIDTVRAKWDQKKSLTHSAALLEERKNAITHFDNKDTLLNLKTSLRYYESVADAGGSSERQDTIKKMADKLRRVMEALNQELTVLDSEIAELNTRCGQLFDVPELQQYKYELKAVLIHNGLHGQKNIYSYVQHEGKWWKTVDASVCEVSEEVVFEDQTGVHLGAGPYILIYNCVASPPDEEVDVVMDMAPVPAAAEISTVEVEMQAPASIT</sequence>
<evidence type="ECO:0000313" key="4">
    <source>
        <dbReference type="EMBL" id="TFL03823.1"/>
    </source>
</evidence>
<dbReference type="STRING" id="1884261.A0A5C3QPB8"/>
<dbReference type="AlphaFoldDB" id="A0A5C3QPB8"/>
<dbReference type="Pfam" id="PF00443">
    <property type="entry name" value="UCH"/>
    <property type="match status" value="1"/>
</dbReference>
<dbReference type="EMBL" id="ML178819">
    <property type="protein sequence ID" value="TFL03823.1"/>
    <property type="molecule type" value="Genomic_DNA"/>
</dbReference>
<dbReference type="Gene3D" id="3.90.70.10">
    <property type="entry name" value="Cysteine proteinases"/>
    <property type="match status" value="1"/>
</dbReference>
<protein>
    <recommendedName>
        <fullName evidence="3">USP domain-containing protein</fullName>
    </recommendedName>
</protein>
<feature type="coiled-coil region" evidence="1">
    <location>
        <begin position="471"/>
        <end position="505"/>
    </location>
</feature>
<feature type="domain" description="USP" evidence="3">
    <location>
        <begin position="203"/>
        <end position="584"/>
    </location>
</feature>
<organism evidence="4 5">
    <name type="scientific">Pterulicium gracile</name>
    <dbReference type="NCBI Taxonomy" id="1884261"/>
    <lineage>
        <taxon>Eukaryota</taxon>
        <taxon>Fungi</taxon>
        <taxon>Dikarya</taxon>
        <taxon>Basidiomycota</taxon>
        <taxon>Agaricomycotina</taxon>
        <taxon>Agaricomycetes</taxon>
        <taxon>Agaricomycetidae</taxon>
        <taxon>Agaricales</taxon>
        <taxon>Pleurotineae</taxon>
        <taxon>Pterulaceae</taxon>
        <taxon>Pterulicium</taxon>
    </lineage>
</organism>
<dbReference type="InterPro" id="IPR001394">
    <property type="entry name" value="Peptidase_C19_UCH"/>
</dbReference>
<dbReference type="InterPro" id="IPR038765">
    <property type="entry name" value="Papain-like_cys_pep_sf"/>
</dbReference>
<proteinExistence type="predicted"/>
<dbReference type="GO" id="GO:0004843">
    <property type="term" value="F:cysteine-type deubiquitinase activity"/>
    <property type="evidence" value="ECO:0007669"/>
    <property type="project" value="InterPro"/>
</dbReference>
<dbReference type="PANTHER" id="PTHR39597">
    <property type="entry name" value="UBA DOMAIN-CONTAINING PROTEIN RUP1"/>
    <property type="match status" value="1"/>
</dbReference>
<keyword evidence="1" id="KW-0175">Coiled coil</keyword>
<dbReference type="GO" id="GO:0016579">
    <property type="term" value="P:protein deubiquitination"/>
    <property type="evidence" value="ECO:0007669"/>
    <property type="project" value="InterPro"/>
</dbReference>